<keyword evidence="3" id="KW-0813">Transport</keyword>
<evidence type="ECO:0000256" key="3">
    <source>
        <dbReference type="ARBA" id="ARBA00022448"/>
    </source>
</evidence>
<dbReference type="Proteomes" id="UP000602745">
    <property type="component" value="Unassembled WGS sequence"/>
</dbReference>
<dbReference type="GO" id="GO:0042597">
    <property type="term" value="C:periplasmic space"/>
    <property type="evidence" value="ECO:0007669"/>
    <property type="project" value="UniProtKB-SubCell"/>
</dbReference>
<evidence type="ECO:0000256" key="1">
    <source>
        <dbReference type="ARBA" id="ARBA00004418"/>
    </source>
</evidence>
<keyword evidence="5" id="KW-0574">Periplasm</keyword>
<feature type="chain" id="PRO_5035240425" evidence="6">
    <location>
        <begin position="26"/>
        <end position="338"/>
    </location>
</feature>
<proteinExistence type="inferred from homology"/>
<dbReference type="InterPro" id="IPR018389">
    <property type="entry name" value="DctP_fam"/>
</dbReference>
<dbReference type="AlphaFoldDB" id="A0A8J2VMQ4"/>
<gene>
    <name evidence="7" type="ORF">GCM10007276_06410</name>
</gene>
<evidence type="ECO:0000256" key="5">
    <source>
        <dbReference type="ARBA" id="ARBA00022764"/>
    </source>
</evidence>
<dbReference type="NCBIfam" id="NF037995">
    <property type="entry name" value="TRAP_S1"/>
    <property type="match status" value="1"/>
</dbReference>
<dbReference type="PANTHER" id="PTHR33376:SF7">
    <property type="entry name" value="C4-DICARBOXYLATE-BINDING PROTEIN DCTB"/>
    <property type="match status" value="1"/>
</dbReference>
<name>A0A8J2VMQ4_9RHOB</name>
<evidence type="ECO:0000313" key="7">
    <source>
        <dbReference type="EMBL" id="GGE31913.1"/>
    </source>
</evidence>
<comment type="similarity">
    <text evidence="2">Belongs to the bacterial solute-binding protein 7 family.</text>
</comment>
<keyword evidence="8" id="KW-1185">Reference proteome</keyword>
<dbReference type="PANTHER" id="PTHR33376">
    <property type="match status" value="1"/>
</dbReference>
<dbReference type="GO" id="GO:0055085">
    <property type="term" value="P:transmembrane transport"/>
    <property type="evidence" value="ECO:0007669"/>
    <property type="project" value="InterPro"/>
</dbReference>
<protein>
    <submittedName>
        <fullName evidence="7">C4-dicarboxylate ABC transporter</fullName>
    </submittedName>
</protein>
<reference evidence="7" key="2">
    <citation type="submission" date="2020-09" db="EMBL/GenBank/DDBJ databases">
        <authorList>
            <person name="Sun Q."/>
            <person name="Sedlacek I."/>
        </authorList>
    </citation>
    <scope>NUCLEOTIDE SEQUENCE</scope>
    <source>
        <strain evidence="7">CCM 7684</strain>
    </source>
</reference>
<feature type="signal peptide" evidence="6">
    <location>
        <begin position="1"/>
        <end position="25"/>
    </location>
</feature>
<keyword evidence="4 6" id="KW-0732">Signal</keyword>
<dbReference type="EMBL" id="BMCP01000001">
    <property type="protein sequence ID" value="GGE31913.1"/>
    <property type="molecule type" value="Genomic_DNA"/>
</dbReference>
<dbReference type="InterPro" id="IPR038404">
    <property type="entry name" value="TRAP_DctP_sf"/>
</dbReference>
<reference evidence="7" key="1">
    <citation type="journal article" date="2014" name="Int. J. Syst. Evol. Microbiol.">
        <title>Complete genome sequence of Corynebacterium casei LMG S-19264T (=DSM 44701T), isolated from a smear-ripened cheese.</title>
        <authorList>
            <consortium name="US DOE Joint Genome Institute (JGI-PGF)"/>
            <person name="Walter F."/>
            <person name="Albersmeier A."/>
            <person name="Kalinowski J."/>
            <person name="Ruckert C."/>
        </authorList>
    </citation>
    <scope>NUCLEOTIDE SEQUENCE</scope>
    <source>
        <strain evidence="7">CCM 7684</strain>
    </source>
</reference>
<comment type="caution">
    <text evidence="7">The sequence shown here is derived from an EMBL/GenBank/DDBJ whole genome shotgun (WGS) entry which is preliminary data.</text>
</comment>
<evidence type="ECO:0000256" key="4">
    <source>
        <dbReference type="ARBA" id="ARBA00022729"/>
    </source>
</evidence>
<sequence length="338" mass="36934">MKRHPLTCSLAAAVGFALTLGTAAAQEFNLRFAHYLPKGAFLEVEEAFTKRVEERTGGKVKIAITYSGGLGGGNEVLGLVGRGGVDMAAVVPGYYPDQLLFWKTTQIPFVFDSPEQAIKVVTASKGTAPFVEEMDKLRTHFLFQQPLGSFYLTGNTENCDTLAGIQGKKVRAFGADIPKVVNAAGGTPVTIQVVEIYEALQRKTLDYSFLNLGNIAAHRLNEVGKYTCGPVMSFGGHMVLINKRVWDSMPADIQQIINEEADKAQQEYIAWLDKNDADTAKVLADANHIVKPIQPEEMAKWKANTPDLLQAWADDMAQRGEGDAAKSVVDSWNKLLKK</sequence>
<evidence type="ECO:0000256" key="6">
    <source>
        <dbReference type="SAM" id="SignalP"/>
    </source>
</evidence>
<organism evidence="7 8">
    <name type="scientific">Agaricicola taiwanensis</name>
    <dbReference type="NCBI Taxonomy" id="591372"/>
    <lineage>
        <taxon>Bacteria</taxon>
        <taxon>Pseudomonadati</taxon>
        <taxon>Pseudomonadota</taxon>
        <taxon>Alphaproteobacteria</taxon>
        <taxon>Rhodobacterales</taxon>
        <taxon>Paracoccaceae</taxon>
        <taxon>Agaricicola</taxon>
    </lineage>
</organism>
<dbReference type="RefSeq" id="WP_188408248.1">
    <property type="nucleotide sequence ID" value="NZ_BMCP01000001.1"/>
</dbReference>
<evidence type="ECO:0000313" key="8">
    <source>
        <dbReference type="Proteomes" id="UP000602745"/>
    </source>
</evidence>
<dbReference type="Pfam" id="PF03480">
    <property type="entry name" value="DctP"/>
    <property type="match status" value="1"/>
</dbReference>
<evidence type="ECO:0000256" key="2">
    <source>
        <dbReference type="ARBA" id="ARBA00009023"/>
    </source>
</evidence>
<comment type="subcellular location">
    <subcellularLocation>
        <location evidence="1">Periplasm</location>
    </subcellularLocation>
</comment>
<accession>A0A8J2VMQ4</accession>
<dbReference type="Gene3D" id="3.40.190.170">
    <property type="entry name" value="Bacterial extracellular solute-binding protein, family 7"/>
    <property type="match status" value="1"/>
</dbReference>